<dbReference type="NCBIfam" id="TIGR00879">
    <property type="entry name" value="SP"/>
    <property type="match status" value="1"/>
</dbReference>
<comment type="caution">
    <text evidence="12">The sequence shown here is derived from an EMBL/GenBank/DDBJ whole genome shotgun (WGS) entry which is preliminary data.</text>
</comment>
<feature type="region of interest" description="Disordered" evidence="9">
    <location>
        <begin position="1"/>
        <end position="34"/>
    </location>
</feature>
<feature type="transmembrane region" description="Helical" evidence="10">
    <location>
        <begin position="465"/>
        <end position="483"/>
    </location>
</feature>
<organism evidence="12 13">
    <name type="scientific">Marasmiellus scandens</name>
    <dbReference type="NCBI Taxonomy" id="2682957"/>
    <lineage>
        <taxon>Eukaryota</taxon>
        <taxon>Fungi</taxon>
        <taxon>Dikarya</taxon>
        <taxon>Basidiomycota</taxon>
        <taxon>Agaricomycotina</taxon>
        <taxon>Agaricomycetes</taxon>
        <taxon>Agaricomycetidae</taxon>
        <taxon>Agaricales</taxon>
        <taxon>Marasmiineae</taxon>
        <taxon>Omphalotaceae</taxon>
        <taxon>Marasmiellus</taxon>
    </lineage>
</organism>
<evidence type="ECO:0000256" key="3">
    <source>
        <dbReference type="ARBA" id="ARBA00022448"/>
    </source>
</evidence>
<feature type="transmembrane region" description="Helical" evidence="10">
    <location>
        <begin position="374"/>
        <end position="394"/>
    </location>
</feature>
<feature type="transmembrane region" description="Helical" evidence="10">
    <location>
        <begin position="158"/>
        <end position="178"/>
    </location>
</feature>
<keyword evidence="13" id="KW-1185">Reference proteome</keyword>
<accession>A0ABR1K3S2</accession>
<comment type="catalytic activity">
    <reaction evidence="7">
        <text>myo-inositol(out) + H(+)(out) = myo-inositol(in) + H(+)(in)</text>
        <dbReference type="Rhea" id="RHEA:60364"/>
        <dbReference type="ChEBI" id="CHEBI:15378"/>
        <dbReference type="ChEBI" id="CHEBI:17268"/>
    </reaction>
</comment>
<feature type="transmembrane region" description="Helical" evidence="10">
    <location>
        <begin position="285"/>
        <end position="306"/>
    </location>
</feature>
<evidence type="ECO:0000256" key="6">
    <source>
        <dbReference type="ARBA" id="ARBA00023136"/>
    </source>
</evidence>
<keyword evidence="5 10" id="KW-1133">Transmembrane helix</keyword>
<evidence type="ECO:0000256" key="10">
    <source>
        <dbReference type="SAM" id="Phobius"/>
    </source>
</evidence>
<dbReference type="InterPro" id="IPR003663">
    <property type="entry name" value="Sugar/inositol_transpt"/>
</dbReference>
<feature type="compositionally biased region" description="Basic and acidic residues" evidence="9">
    <location>
        <begin position="1"/>
        <end position="16"/>
    </location>
</feature>
<feature type="transmembrane region" description="Helical" evidence="10">
    <location>
        <begin position="504"/>
        <end position="524"/>
    </location>
</feature>
<comment type="subcellular location">
    <subcellularLocation>
        <location evidence="1">Membrane</location>
        <topology evidence="1">Multi-pass membrane protein</topology>
    </subcellularLocation>
</comment>
<keyword evidence="6 10" id="KW-0472">Membrane</keyword>
<dbReference type="SUPFAM" id="SSF103473">
    <property type="entry name" value="MFS general substrate transporter"/>
    <property type="match status" value="1"/>
</dbReference>
<keyword evidence="4 10" id="KW-0812">Transmembrane</keyword>
<evidence type="ECO:0000256" key="7">
    <source>
        <dbReference type="ARBA" id="ARBA00049119"/>
    </source>
</evidence>
<evidence type="ECO:0000256" key="5">
    <source>
        <dbReference type="ARBA" id="ARBA00022989"/>
    </source>
</evidence>
<feature type="transmembrane region" description="Helical" evidence="10">
    <location>
        <begin position="536"/>
        <end position="555"/>
    </location>
</feature>
<feature type="transmembrane region" description="Helical" evidence="10">
    <location>
        <begin position="409"/>
        <end position="431"/>
    </location>
</feature>
<evidence type="ECO:0000256" key="2">
    <source>
        <dbReference type="ARBA" id="ARBA00010992"/>
    </source>
</evidence>
<feature type="transmembrane region" description="Helical" evidence="10">
    <location>
        <begin position="113"/>
        <end position="130"/>
    </location>
</feature>
<dbReference type="Pfam" id="PF00083">
    <property type="entry name" value="Sugar_tr"/>
    <property type="match status" value="1"/>
</dbReference>
<gene>
    <name evidence="12" type="ORF">VKT23_000198</name>
</gene>
<dbReference type="InterPro" id="IPR020846">
    <property type="entry name" value="MFS_dom"/>
</dbReference>
<dbReference type="Proteomes" id="UP001498398">
    <property type="component" value="Unassembled WGS sequence"/>
</dbReference>
<dbReference type="EMBL" id="JBANRG010000001">
    <property type="protein sequence ID" value="KAK7472079.1"/>
    <property type="molecule type" value="Genomic_DNA"/>
</dbReference>
<dbReference type="PANTHER" id="PTHR48020:SF25">
    <property type="entry name" value="SUGAR TRANSPORTER, PUTATIVE (AFU_ORTHOLOGUE AFUA_7G05830)-RELATED"/>
    <property type="match status" value="1"/>
</dbReference>
<sequence length="624" mass="69992">MADINEKPQISKKEDASSVSHNESLAQSPDRGSFENVNAKLANPLAGLSHERLMEDAKVFAETHGMSELTLEFQKGALIAQDPTAFESLPLLDEDDRNVLRRELTHKWDQPKMLYYLVVLCSMAAAVQGMDESVINGANLFFAPQFGIRPTDSDRNSWIFGLVNSAPYLCCAVLGCWLTEPLNRMFGRRGTIFITGTFSFLTCIWQGVTNSWEHLFVARFVLGLGIGPKSATVPVYAAECAPPAIRGALVMMWQTWTAFGIMFGTVASLAFFPVKDRPNITGLNWRLMLASAGMPALVIIAQVFFCPESPRWYMMKNRHRDAYQSLARLRKKPVQAARDLYYMYVLLEAEKGISKNRNRFFELFTVPRNRRATLASFIVMFMQQFCGINVIAYYSSNIFSDSGFTDQEALIASWGFGMINWLFAIPAIYTIDTFGRRNLLLTTFPLMAIFLLMTGFAFFIPEGDARTAVVSLGIYLFAMSYSPGEGPVPFTYSAEAFPLYVRDIGMSFATAVLWFFNFVIAITFPPLRNAFKPQGAFGWYAAWNVVGFWAALLFVPETKALSLEELDQVFSVPTHTHAVYQLKALPRNIKKHIFRMNVKEVPPLYEHEGNIGTKTYAPGGAGHA</sequence>
<evidence type="ECO:0000256" key="1">
    <source>
        <dbReference type="ARBA" id="ARBA00004141"/>
    </source>
</evidence>
<keyword evidence="3 8" id="KW-0813">Transport</keyword>
<feature type="transmembrane region" description="Helical" evidence="10">
    <location>
        <begin position="438"/>
        <end position="459"/>
    </location>
</feature>
<dbReference type="InterPro" id="IPR005828">
    <property type="entry name" value="MFS_sugar_transport-like"/>
</dbReference>
<reference evidence="12 13" key="1">
    <citation type="submission" date="2024-01" db="EMBL/GenBank/DDBJ databases">
        <title>A draft genome for the cacao thread blight pathogen Marasmiellus scandens.</title>
        <authorList>
            <person name="Baruah I.K."/>
            <person name="Leung J."/>
            <person name="Bukari Y."/>
            <person name="Amoako-Attah I."/>
            <person name="Meinhardt L.W."/>
            <person name="Bailey B.A."/>
            <person name="Cohen S.P."/>
        </authorList>
    </citation>
    <scope>NUCLEOTIDE SEQUENCE [LARGE SCALE GENOMIC DNA]</scope>
    <source>
        <strain evidence="12 13">GH-19</strain>
    </source>
</reference>
<evidence type="ECO:0000256" key="4">
    <source>
        <dbReference type="ARBA" id="ARBA00022692"/>
    </source>
</evidence>
<evidence type="ECO:0000313" key="13">
    <source>
        <dbReference type="Proteomes" id="UP001498398"/>
    </source>
</evidence>
<evidence type="ECO:0000256" key="8">
    <source>
        <dbReference type="RuleBase" id="RU003346"/>
    </source>
</evidence>
<comment type="similarity">
    <text evidence="2 8">Belongs to the major facilitator superfamily. Sugar transporter (TC 2.A.1.1) family.</text>
</comment>
<name>A0ABR1K3S2_9AGAR</name>
<feature type="transmembrane region" description="Helical" evidence="10">
    <location>
        <begin position="214"/>
        <end position="237"/>
    </location>
</feature>
<dbReference type="PANTHER" id="PTHR48020">
    <property type="entry name" value="PROTON MYO-INOSITOL COTRANSPORTER"/>
    <property type="match status" value="1"/>
</dbReference>
<dbReference type="PROSITE" id="PS50850">
    <property type="entry name" value="MFS"/>
    <property type="match status" value="1"/>
</dbReference>
<feature type="domain" description="Major facilitator superfamily (MFS) profile" evidence="11">
    <location>
        <begin position="117"/>
        <end position="559"/>
    </location>
</feature>
<dbReference type="InterPro" id="IPR036259">
    <property type="entry name" value="MFS_trans_sf"/>
</dbReference>
<protein>
    <recommendedName>
        <fullName evidence="11">Major facilitator superfamily (MFS) profile domain-containing protein</fullName>
    </recommendedName>
</protein>
<feature type="transmembrane region" description="Helical" evidence="10">
    <location>
        <begin position="249"/>
        <end position="273"/>
    </location>
</feature>
<proteinExistence type="inferred from homology"/>
<dbReference type="Gene3D" id="1.20.1250.20">
    <property type="entry name" value="MFS general substrate transporter like domains"/>
    <property type="match status" value="1"/>
</dbReference>
<evidence type="ECO:0000313" key="12">
    <source>
        <dbReference type="EMBL" id="KAK7472079.1"/>
    </source>
</evidence>
<feature type="transmembrane region" description="Helical" evidence="10">
    <location>
        <begin position="190"/>
        <end position="208"/>
    </location>
</feature>
<dbReference type="InterPro" id="IPR050814">
    <property type="entry name" value="Myo-inositol_Transporter"/>
</dbReference>
<evidence type="ECO:0000256" key="9">
    <source>
        <dbReference type="SAM" id="MobiDB-lite"/>
    </source>
</evidence>
<evidence type="ECO:0000259" key="11">
    <source>
        <dbReference type="PROSITE" id="PS50850"/>
    </source>
</evidence>
<dbReference type="PRINTS" id="PR00171">
    <property type="entry name" value="SUGRTRNSPORT"/>
</dbReference>
<feature type="compositionally biased region" description="Polar residues" evidence="9">
    <location>
        <begin position="17"/>
        <end position="27"/>
    </location>
</feature>